<dbReference type="Pfam" id="PF13827">
    <property type="entry name" value="DUF4189"/>
    <property type="match status" value="1"/>
</dbReference>
<dbReference type="AlphaFoldDB" id="A0AAU8MRK9"/>
<keyword evidence="1" id="KW-0732">Signal</keyword>
<organism evidence="3">
    <name type="scientific">Lysobacter firmicutimachus</name>
    <dbReference type="NCBI Taxonomy" id="1792846"/>
    <lineage>
        <taxon>Bacteria</taxon>
        <taxon>Pseudomonadati</taxon>
        <taxon>Pseudomonadota</taxon>
        <taxon>Gammaproteobacteria</taxon>
        <taxon>Lysobacterales</taxon>
        <taxon>Lysobacteraceae</taxon>
        <taxon>Lysobacter</taxon>
    </lineage>
</organism>
<reference evidence="3" key="1">
    <citation type="submission" date="2024-06" db="EMBL/GenBank/DDBJ databases">
        <authorList>
            <person name="Li S."/>
        </authorList>
    </citation>
    <scope>NUCLEOTIDE SEQUENCE</scope>
    <source>
        <strain evidence="3">SR10</strain>
    </source>
</reference>
<dbReference type="RefSeq" id="WP_363796655.1">
    <property type="nucleotide sequence ID" value="NZ_CP159925.1"/>
</dbReference>
<evidence type="ECO:0000259" key="2">
    <source>
        <dbReference type="Pfam" id="PF13827"/>
    </source>
</evidence>
<evidence type="ECO:0000256" key="1">
    <source>
        <dbReference type="SAM" id="SignalP"/>
    </source>
</evidence>
<name>A0AAU8MRK9_9GAMM</name>
<dbReference type="EMBL" id="CP159925">
    <property type="protein sequence ID" value="XCO73757.1"/>
    <property type="molecule type" value="Genomic_DNA"/>
</dbReference>
<feature type="chain" id="PRO_5043594135" evidence="1">
    <location>
        <begin position="24"/>
        <end position="220"/>
    </location>
</feature>
<feature type="signal peptide" evidence="1">
    <location>
        <begin position="1"/>
        <end position="23"/>
    </location>
</feature>
<evidence type="ECO:0000313" key="3">
    <source>
        <dbReference type="EMBL" id="XCO73757.1"/>
    </source>
</evidence>
<protein>
    <submittedName>
        <fullName evidence="3">DUF4189 domain-containing protein</fullName>
    </submittedName>
</protein>
<sequence length="220" mass="23496">MRKLACRAAGLLLSALLVQQAHADQGCPEGLSPIGRAPGPICVPTPGYGNGPVQRAAPPRTAPATMPAITMMPTPQRLRFFGVHVSDPARSQLYSSNYSLDIAKASSLALDYCRQQTGQECVVLGSFVDQCQSIVIDKARKTYRGLDLIPRVAARTAMAECQRGTRSGECRLWRLPLCSGSDYSGGNFIGEDNGRTPEQIAEEIATMTRELSAELAADGG</sequence>
<proteinExistence type="predicted"/>
<feature type="domain" description="DUF4189" evidence="2">
    <location>
        <begin position="92"/>
        <end position="172"/>
    </location>
</feature>
<accession>A0AAU8MRK9</accession>
<gene>
    <name evidence="3" type="ORF">ABU614_15350</name>
</gene>
<dbReference type="InterPro" id="IPR025240">
    <property type="entry name" value="DUF4189"/>
</dbReference>